<dbReference type="Proteomes" id="UP001485043">
    <property type="component" value="Unassembled WGS sequence"/>
</dbReference>
<protein>
    <submittedName>
        <fullName evidence="2">Uncharacterized protein</fullName>
    </submittedName>
</protein>
<dbReference type="GO" id="GO:0003676">
    <property type="term" value="F:nucleic acid binding"/>
    <property type="evidence" value="ECO:0007669"/>
    <property type="project" value="InterPro"/>
</dbReference>
<evidence type="ECO:0000256" key="1">
    <source>
        <dbReference type="SAM" id="MobiDB-lite"/>
    </source>
</evidence>
<proteinExistence type="predicted"/>
<reference evidence="2 3" key="1">
    <citation type="journal article" date="2024" name="Nat. Commun.">
        <title>Phylogenomics reveals the evolutionary origins of lichenization in chlorophyte algae.</title>
        <authorList>
            <person name="Puginier C."/>
            <person name="Libourel C."/>
            <person name="Otte J."/>
            <person name="Skaloud P."/>
            <person name="Haon M."/>
            <person name="Grisel S."/>
            <person name="Petersen M."/>
            <person name="Berrin J.G."/>
            <person name="Delaux P.M."/>
            <person name="Dal Grande F."/>
            <person name="Keller J."/>
        </authorList>
    </citation>
    <scope>NUCLEOTIDE SEQUENCE [LARGE SCALE GENOMIC DNA]</scope>
    <source>
        <strain evidence="2 3">SAG 2523</strain>
    </source>
</reference>
<dbReference type="InterPro" id="IPR036875">
    <property type="entry name" value="Znf_CCHC_sf"/>
</dbReference>
<dbReference type="EMBL" id="JALJOV010000460">
    <property type="protein sequence ID" value="KAK9863528.1"/>
    <property type="molecule type" value="Genomic_DNA"/>
</dbReference>
<evidence type="ECO:0000313" key="2">
    <source>
        <dbReference type="EMBL" id="KAK9863528.1"/>
    </source>
</evidence>
<dbReference type="SUPFAM" id="SSF57756">
    <property type="entry name" value="Retrovirus zinc finger-like domains"/>
    <property type="match status" value="1"/>
</dbReference>
<dbReference type="AlphaFoldDB" id="A0AAW1T332"/>
<accession>A0AAW1T332</accession>
<organism evidence="2 3">
    <name type="scientific">Apatococcus fuscideae</name>
    <dbReference type="NCBI Taxonomy" id="2026836"/>
    <lineage>
        <taxon>Eukaryota</taxon>
        <taxon>Viridiplantae</taxon>
        <taxon>Chlorophyta</taxon>
        <taxon>core chlorophytes</taxon>
        <taxon>Trebouxiophyceae</taxon>
        <taxon>Chlorellales</taxon>
        <taxon>Chlorellaceae</taxon>
        <taxon>Apatococcus</taxon>
    </lineage>
</organism>
<gene>
    <name evidence="2" type="ORF">WJX84_010843</name>
</gene>
<keyword evidence="3" id="KW-1185">Reference proteome</keyword>
<feature type="region of interest" description="Disordered" evidence="1">
    <location>
        <begin position="28"/>
        <end position="51"/>
    </location>
</feature>
<name>A0AAW1T332_9CHLO</name>
<evidence type="ECO:0000313" key="3">
    <source>
        <dbReference type="Proteomes" id="UP001485043"/>
    </source>
</evidence>
<feature type="region of interest" description="Disordered" evidence="1">
    <location>
        <begin position="101"/>
        <end position="189"/>
    </location>
</feature>
<sequence>MSFAKKKQLNSTADCRTCQERGHWSWQCSKPKNRVQPSSPQQPSRNPQGVDVLMDLTNQPAAANQQLVGDLLSWANGPYALTERQQGDVCWRQMLHLKSMAQREAGPDRPAESSGGFEASHASMPSIPESFSGPAMGVQQPWEDHYPPQKRLKTGGPSLADPTWPGFQIPLPSANAQLGKLGKQPAATF</sequence>
<dbReference type="GO" id="GO:0008270">
    <property type="term" value="F:zinc ion binding"/>
    <property type="evidence" value="ECO:0007669"/>
    <property type="project" value="InterPro"/>
</dbReference>
<comment type="caution">
    <text evidence="2">The sequence shown here is derived from an EMBL/GenBank/DDBJ whole genome shotgun (WGS) entry which is preliminary data.</text>
</comment>